<feature type="domain" description="Transposase-associated" evidence="3">
    <location>
        <begin position="5"/>
        <end position="77"/>
    </location>
</feature>
<dbReference type="Proteomes" id="UP000288805">
    <property type="component" value="Unassembled WGS sequence"/>
</dbReference>
<feature type="domain" description="DUF4218" evidence="2">
    <location>
        <begin position="414"/>
        <end position="463"/>
    </location>
</feature>
<dbReference type="AlphaFoldDB" id="A0A438GKX1"/>
<evidence type="ECO:0000256" key="1">
    <source>
        <dbReference type="SAM" id="MobiDB-lite"/>
    </source>
</evidence>
<dbReference type="Pfam" id="PF03004">
    <property type="entry name" value="Transposase_24"/>
    <property type="match status" value="1"/>
</dbReference>
<dbReference type="PANTHER" id="PTHR48258:SF3">
    <property type="entry name" value="FK506-BINDING PROTEIN 4-LIKE ISOFORM X1"/>
    <property type="match status" value="1"/>
</dbReference>
<name>A0A438GKX1_VITVI</name>
<evidence type="ECO:0000259" key="3">
    <source>
        <dbReference type="Pfam" id="PF13963"/>
    </source>
</evidence>
<dbReference type="PANTHER" id="PTHR48258">
    <property type="entry name" value="DUF4218 DOMAIN-CONTAINING PROTEIN-RELATED"/>
    <property type="match status" value="1"/>
</dbReference>
<dbReference type="InterPro" id="IPR004242">
    <property type="entry name" value="Transposase_21"/>
</dbReference>
<feature type="region of interest" description="Disordered" evidence="1">
    <location>
        <begin position="795"/>
        <end position="818"/>
    </location>
</feature>
<feature type="compositionally biased region" description="Low complexity" evidence="1">
    <location>
        <begin position="802"/>
        <end position="818"/>
    </location>
</feature>
<reference evidence="4 5" key="1">
    <citation type="journal article" date="2018" name="PLoS Genet.">
        <title>Population sequencing reveals clonal diversity and ancestral inbreeding in the grapevine cultivar Chardonnay.</title>
        <authorList>
            <person name="Roach M.J."/>
            <person name="Johnson D.L."/>
            <person name="Bohlmann J."/>
            <person name="van Vuuren H.J."/>
            <person name="Jones S.J."/>
            <person name="Pretorius I.S."/>
            <person name="Schmidt S.A."/>
            <person name="Borneman A.R."/>
        </authorList>
    </citation>
    <scope>NUCLEOTIDE SEQUENCE [LARGE SCALE GENOMIC DNA]</scope>
    <source>
        <strain evidence="5">cv. Chardonnay</strain>
        <tissue evidence="4">Leaf</tissue>
    </source>
</reference>
<evidence type="ECO:0000313" key="4">
    <source>
        <dbReference type="EMBL" id="RVW72866.1"/>
    </source>
</evidence>
<comment type="caution">
    <text evidence="4">The sequence shown here is derived from an EMBL/GenBank/DDBJ whole genome shotgun (WGS) entry which is preliminary data.</text>
</comment>
<feature type="domain" description="DUF4218" evidence="2">
    <location>
        <begin position="464"/>
        <end position="505"/>
    </location>
</feature>
<evidence type="ECO:0000259" key="2">
    <source>
        <dbReference type="Pfam" id="PF13960"/>
    </source>
</evidence>
<proteinExistence type="predicted"/>
<sequence>MPIDKSWIQKSRVSSEYYQGVLEFLDFAFSNALGKEMLPCPCIRCNNCLMQKREIMYDHLLDNGIARNYVRWLMHGEYEFCEPTNTSTNESDMHDEMQEMLNDAFGMPMPNEESERSRHGMRTSHMKWHVDGRMEGEMMRHPVDSLAWKNFDNVHPSFALEPRNVRLGLASDGFNPFGNMSISYSMWPVFLFHITYHLGCVGVLKGNLLVLFVIRIVLHSITKRTEMVLHGSSSIFAIDHRFRRDKKSFDGNEEHRAAPKQLSGEDVLHQLDGMEHITLGKTSKNKIIVGTLLSIDGKSKDNFNSRLDLQAMGIRDQLHPIQRGNRVILPAACYSLTSNEKKEFCKFLKEVKVPDGYASNISRCVQVNERKIFGLKSHDCHVLMQQLLPLAIRGVLHKNVCAVIVELCSFFKQLCSKVLKTDQLEHLENDIIVTLCKLERIFPPSFFDVMVHLPIHLASEAKVVDQCNIDGCILSSEGYIAEECTTFCSRYLHDVETKHDREERNYVIENNITNGGGLTIFKCMGRTIGKSTSRVLSTEEWSQAHLYVLTNCEEVTSFIEEHKQSIRVKPRIRARDVDLIHTREFISWFEERIIQMRHEGPISEHILSLSRGPSTSVTCYRGYIINGFRFHTREREKGKKTQNSGVVVTAEVSSFASARDKNPIPGHVSYYGVLTDEMSHRRGRVQIVSPEDELDNLQLLDIQPAATTTPSSLILLILQILLLMRRDCAIDLHTYRMMIGGGSSTFGVHLRPRIGTKEEDRSEPNRIEMFALTHTRKDGTPVDDHSKEIMDQFQQLLSQPEGTSSSTSASSGASTSVSSTSVASTYVDEIYTQVMGPERHGRVRGYGFGPTPTSIFGSTSRRRSELFFQHNLKTPKRC</sequence>
<protein>
    <recommendedName>
        <fullName evidence="6">Transposase-associated domain-containing protein</fullName>
    </recommendedName>
</protein>
<dbReference type="InterPro" id="IPR004252">
    <property type="entry name" value="Probable_transposase_24"/>
</dbReference>
<evidence type="ECO:0008006" key="6">
    <source>
        <dbReference type="Google" id="ProtNLM"/>
    </source>
</evidence>
<organism evidence="4 5">
    <name type="scientific">Vitis vinifera</name>
    <name type="common">Grape</name>
    <dbReference type="NCBI Taxonomy" id="29760"/>
    <lineage>
        <taxon>Eukaryota</taxon>
        <taxon>Viridiplantae</taxon>
        <taxon>Streptophyta</taxon>
        <taxon>Embryophyta</taxon>
        <taxon>Tracheophyta</taxon>
        <taxon>Spermatophyta</taxon>
        <taxon>Magnoliopsida</taxon>
        <taxon>eudicotyledons</taxon>
        <taxon>Gunneridae</taxon>
        <taxon>Pentapetalae</taxon>
        <taxon>rosids</taxon>
        <taxon>Vitales</taxon>
        <taxon>Vitaceae</taxon>
        <taxon>Viteae</taxon>
        <taxon>Vitis</taxon>
    </lineage>
</organism>
<gene>
    <name evidence="4" type="ORF">CK203_057205</name>
</gene>
<dbReference type="Pfam" id="PF02992">
    <property type="entry name" value="Transposase_21"/>
    <property type="match status" value="2"/>
</dbReference>
<accession>A0A438GKX1</accession>
<dbReference type="InterPro" id="IPR025452">
    <property type="entry name" value="DUF4218"/>
</dbReference>
<dbReference type="EMBL" id="QGNW01000405">
    <property type="protein sequence ID" value="RVW72866.1"/>
    <property type="molecule type" value="Genomic_DNA"/>
</dbReference>
<evidence type="ECO:0000313" key="5">
    <source>
        <dbReference type="Proteomes" id="UP000288805"/>
    </source>
</evidence>
<dbReference type="Pfam" id="PF13960">
    <property type="entry name" value="DUF4218"/>
    <property type="match status" value="2"/>
</dbReference>
<dbReference type="InterPro" id="IPR029480">
    <property type="entry name" value="Transpos_assoc"/>
</dbReference>
<dbReference type="Pfam" id="PF13963">
    <property type="entry name" value="Transpos_assoc"/>
    <property type="match status" value="1"/>
</dbReference>
<feature type="region of interest" description="Disordered" evidence="1">
    <location>
        <begin position="840"/>
        <end position="860"/>
    </location>
</feature>